<name>A0A0C3HH11_OIDMZ</name>
<feature type="domain" description="Calcineurin-like phosphoesterase" evidence="4">
    <location>
        <begin position="177"/>
        <end position="398"/>
    </location>
</feature>
<dbReference type="STRING" id="913774.A0A0C3HH11"/>
<sequence>MPSSAQLLAVVVTIILARVVAQYNDGYETVNSATDPVQIRLAYQGPTAMMVSWNTFAPLTNPTVVYGLSPDALIQTASSSVSITYPTSLTYNNHVNLTGLLPYTTYYYLPQYSNASTPYAFTTARAAGDSTPYTVGVVVDMGTFGALGLSDVTGNGASNPLRVNEQTTISALEQMIDGYEFMVHAGDMAYADYWLKEEIQGYLPTTTTAQGAQVYESILNAFYDELINITSAKAYMVNAGNHEANCDNGGTTNKTSGVVYTESICLPGQTNFTGYINHWRMPSGPSGGLGNFWYSYDYGMVHFVHIDTETDLGNGLIGPDEGSPEYAGPFGSDNQQIDWLAHDLASVNRTVTPWIVVFGHRGWYLSASSSVCPNCRTAFEGLLHEYDVDLYINGHAHLYERTAPIYNNVIDPNGLSNPSSTLYITNGAAGHYDGLDSFTAIQPYSVYRQDSDYSWTTISFTNATHMTVSSLWSANNTVFDSATLHK</sequence>
<reference evidence="7 8" key="1">
    <citation type="submission" date="2014-04" db="EMBL/GenBank/DDBJ databases">
        <authorList>
            <consortium name="DOE Joint Genome Institute"/>
            <person name="Kuo A."/>
            <person name="Martino E."/>
            <person name="Perotto S."/>
            <person name="Kohler A."/>
            <person name="Nagy L.G."/>
            <person name="Floudas D."/>
            <person name="Copeland A."/>
            <person name="Barry K.W."/>
            <person name="Cichocki N."/>
            <person name="Veneault-Fourrey C."/>
            <person name="LaButti K."/>
            <person name="Lindquist E.A."/>
            <person name="Lipzen A."/>
            <person name="Lundell T."/>
            <person name="Morin E."/>
            <person name="Murat C."/>
            <person name="Sun H."/>
            <person name="Tunlid A."/>
            <person name="Henrissat B."/>
            <person name="Grigoriev I.V."/>
            <person name="Hibbett D.S."/>
            <person name="Martin F."/>
            <person name="Nordberg H.P."/>
            <person name="Cantor M.N."/>
            <person name="Hua S.X."/>
        </authorList>
    </citation>
    <scope>NUCLEOTIDE SEQUENCE [LARGE SCALE GENOMIC DNA]</scope>
    <source>
        <strain evidence="7 8">Zn</strain>
    </source>
</reference>
<evidence type="ECO:0000313" key="8">
    <source>
        <dbReference type="Proteomes" id="UP000054321"/>
    </source>
</evidence>
<comment type="catalytic activity">
    <reaction evidence="3">
        <text>a phosphate monoester + H2O = an alcohol + phosphate</text>
        <dbReference type="Rhea" id="RHEA:15017"/>
        <dbReference type="ChEBI" id="CHEBI:15377"/>
        <dbReference type="ChEBI" id="CHEBI:30879"/>
        <dbReference type="ChEBI" id="CHEBI:43474"/>
        <dbReference type="ChEBI" id="CHEBI:67140"/>
        <dbReference type="EC" id="3.1.3.2"/>
    </reaction>
</comment>
<dbReference type="HOGENOM" id="CLU_013387_2_2_1"/>
<gene>
    <name evidence="7" type="ORF">OIDMADRAFT_120809</name>
</gene>
<dbReference type="CDD" id="cd00839">
    <property type="entry name" value="MPP_PAPs"/>
    <property type="match status" value="1"/>
</dbReference>
<evidence type="ECO:0000256" key="1">
    <source>
        <dbReference type="ARBA" id="ARBA00022729"/>
    </source>
</evidence>
<feature type="non-terminal residue" evidence="7">
    <location>
        <position position="486"/>
    </location>
</feature>
<comment type="similarity">
    <text evidence="3">Belongs to the metallophosphoesterase superfamily. Purple acid phosphatase family.</text>
</comment>
<organism evidence="7 8">
    <name type="scientific">Oidiodendron maius (strain Zn)</name>
    <dbReference type="NCBI Taxonomy" id="913774"/>
    <lineage>
        <taxon>Eukaryota</taxon>
        <taxon>Fungi</taxon>
        <taxon>Dikarya</taxon>
        <taxon>Ascomycota</taxon>
        <taxon>Pezizomycotina</taxon>
        <taxon>Leotiomycetes</taxon>
        <taxon>Leotiomycetes incertae sedis</taxon>
        <taxon>Myxotrichaceae</taxon>
        <taxon>Oidiodendron</taxon>
    </lineage>
</organism>
<dbReference type="AlphaFoldDB" id="A0A0C3HH11"/>
<dbReference type="InterPro" id="IPR025733">
    <property type="entry name" value="PAPs_C"/>
</dbReference>
<dbReference type="Gene3D" id="2.60.40.380">
    <property type="entry name" value="Purple acid phosphatase-like, N-terminal"/>
    <property type="match status" value="1"/>
</dbReference>
<dbReference type="Pfam" id="PF00149">
    <property type="entry name" value="Metallophos"/>
    <property type="match status" value="1"/>
</dbReference>
<evidence type="ECO:0000259" key="6">
    <source>
        <dbReference type="Pfam" id="PF16656"/>
    </source>
</evidence>
<feature type="signal peptide" evidence="3">
    <location>
        <begin position="1"/>
        <end position="21"/>
    </location>
</feature>
<evidence type="ECO:0000256" key="2">
    <source>
        <dbReference type="ARBA" id="ARBA00023180"/>
    </source>
</evidence>
<reference evidence="8" key="2">
    <citation type="submission" date="2015-01" db="EMBL/GenBank/DDBJ databases">
        <title>Evolutionary Origins and Diversification of the Mycorrhizal Mutualists.</title>
        <authorList>
            <consortium name="DOE Joint Genome Institute"/>
            <consortium name="Mycorrhizal Genomics Consortium"/>
            <person name="Kohler A."/>
            <person name="Kuo A."/>
            <person name="Nagy L.G."/>
            <person name="Floudas D."/>
            <person name="Copeland A."/>
            <person name="Barry K.W."/>
            <person name="Cichocki N."/>
            <person name="Veneault-Fourrey C."/>
            <person name="LaButti K."/>
            <person name="Lindquist E.A."/>
            <person name="Lipzen A."/>
            <person name="Lundell T."/>
            <person name="Morin E."/>
            <person name="Murat C."/>
            <person name="Riley R."/>
            <person name="Ohm R."/>
            <person name="Sun H."/>
            <person name="Tunlid A."/>
            <person name="Henrissat B."/>
            <person name="Grigoriev I.V."/>
            <person name="Hibbett D.S."/>
            <person name="Martin F."/>
        </authorList>
    </citation>
    <scope>NUCLEOTIDE SEQUENCE [LARGE SCALE GENOMIC DNA]</scope>
    <source>
        <strain evidence="8">Zn</strain>
    </source>
</reference>
<protein>
    <recommendedName>
        <fullName evidence="3">Purple acid phosphatase</fullName>
        <ecNumber evidence="3">3.1.3.2</ecNumber>
    </recommendedName>
</protein>
<feature type="chain" id="PRO_5005111309" description="Purple acid phosphatase" evidence="3">
    <location>
        <begin position="22"/>
        <end position="486"/>
    </location>
</feature>
<feature type="domain" description="Purple acid phosphatase C-terminal" evidence="5">
    <location>
        <begin position="421"/>
        <end position="481"/>
    </location>
</feature>
<dbReference type="EMBL" id="KN832875">
    <property type="protein sequence ID" value="KIN02420.1"/>
    <property type="molecule type" value="Genomic_DNA"/>
</dbReference>
<proteinExistence type="inferred from homology"/>
<dbReference type="GO" id="GO:0003993">
    <property type="term" value="F:acid phosphatase activity"/>
    <property type="evidence" value="ECO:0007669"/>
    <property type="project" value="UniProtKB-EC"/>
</dbReference>
<evidence type="ECO:0000259" key="5">
    <source>
        <dbReference type="Pfam" id="PF14008"/>
    </source>
</evidence>
<dbReference type="EC" id="3.1.3.2" evidence="3"/>
<dbReference type="Pfam" id="PF14008">
    <property type="entry name" value="Metallophos_C"/>
    <property type="match status" value="1"/>
</dbReference>
<evidence type="ECO:0000259" key="4">
    <source>
        <dbReference type="Pfam" id="PF00149"/>
    </source>
</evidence>
<dbReference type="Pfam" id="PF16656">
    <property type="entry name" value="Pur_ac_phosph_N"/>
    <property type="match status" value="1"/>
</dbReference>
<dbReference type="OrthoDB" id="45007at2759"/>
<dbReference type="InterPro" id="IPR008963">
    <property type="entry name" value="Purple_acid_Pase-like_N"/>
</dbReference>
<dbReference type="InParanoid" id="A0A0C3HH11"/>
<dbReference type="InterPro" id="IPR029052">
    <property type="entry name" value="Metallo-depent_PP-like"/>
</dbReference>
<keyword evidence="2" id="KW-0325">Glycoprotein</keyword>
<evidence type="ECO:0000256" key="3">
    <source>
        <dbReference type="RuleBase" id="RU361203"/>
    </source>
</evidence>
<evidence type="ECO:0000313" key="7">
    <source>
        <dbReference type="EMBL" id="KIN02420.1"/>
    </source>
</evidence>
<dbReference type="GO" id="GO:0046872">
    <property type="term" value="F:metal ion binding"/>
    <property type="evidence" value="ECO:0007669"/>
    <property type="project" value="InterPro"/>
</dbReference>
<feature type="domain" description="Purple acid phosphatase N-terminal" evidence="6">
    <location>
        <begin position="36"/>
        <end position="123"/>
    </location>
</feature>
<dbReference type="SUPFAM" id="SSF56300">
    <property type="entry name" value="Metallo-dependent phosphatases"/>
    <property type="match status" value="1"/>
</dbReference>
<accession>A0A0C3HH11</accession>
<dbReference type="InterPro" id="IPR004843">
    <property type="entry name" value="Calcineurin-like_PHP"/>
</dbReference>
<keyword evidence="1 3" id="KW-0732">Signal</keyword>
<keyword evidence="8" id="KW-1185">Reference proteome</keyword>
<dbReference type="InterPro" id="IPR015914">
    <property type="entry name" value="PAPs_N"/>
</dbReference>
<keyword evidence="3" id="KW-0378">Hydrolase</keyword>
<dbReference type="SUPFAM" id="SSF49363">
    <property type="entry name" value="Purple acid phosphatase, N-terminal domain"/>
    <property type="match status" value="1"/>
</dbReference>
<dbReference type="PANTHER" id="PTHR45867">
    <property type="entry name" value="PURPLE ACID PHOSPHATASE"/>
    <property type="match status" value="1"/>
</dbReference>
<dbReference type="Gene3D" id="3.60.21.10">
    <property type="match status" value="1"/>
</dbReference>
<dbReference type="Proteomes" id="UP000054321">
    <property type="component" value="Unassembled WGS sequence"/>
</dbReference>
<dbReference type="InterPro" id="IPR041792">
    <property type="entry name" value="MPP_PAP"/>
</dbReference>